<gene>
    <name evidence="2" type="ORF">ACFR9T_06480</name>
</gene>
<accession>A0ABD6BZT9</accession>
<comment type="caution">
    <text evidence="2">The sequence shown here is derived from an EMBL/GenBank/DDBJ whole genome shotgun (WGS) entry which is preliminary data.</text>
</comment>
<evidence type="ECO:0000313" key="3">
    <source>
        <dbReference type="Proteomes" id="UP001597185"/>
    </source>
</evidence>
<feature type="compositionally biased region" description="Polar residues" evidence="1">
    <location>
        <begin position="1"/>
        <end position="12"/>
    </location>
</feature>
<dbReference type="RefSeq" id="WP_256396969.1">
    <property type="nucleotide sequence ID" value="NZ_JANHDL010000004.1"/>
</dbReference>
<protein>
    <submittedName>
        <fullName evidence="2">Uncharacterized protein</fullName>
    </submittedName>
</protein>
<keyword evidence="3" id="KW-1185">Reference proteome</keyword>
<dbReference type="AlphaFoldDB" id="A0ABD6BZT9"/>
<evidence type="ECO:0000313" key="2">
    <source>
        <dbReference type="EMBL" id="MFD1570233.1"/>
    </source>
</evidence>
<name>A0ABD6BZT9_9EURY</name>
<evidence type="ECO:0000256" key="1">
    <source>
        <dbReference type="SAM" id="MobiDB-lite"/>
    </source>
</evidence>
<feature type="region of interest" description="Disordered" evidence="1">
    <location>
        <begin position="1"/>
        <end position="20"/>
    </location>
</feature>
<sequence length="168" mass="18682">MSITTNPENGSTAPLGPADPLEQYDFTTVLTVTGQDSPEPATYELHATRTYRTIQDVTAVWPGCSDLANIIRHFIHRPITIEGDTTEPTPRHGVDISIVFKAGTAGRFHPVDIRLANVSVDRFDIDPGFWQINDRLEQILTEQTAGLVATQIPYRGRKYETETPFATE</sequence>
<dbReference type="EMBL" id="JBHUDB010000002">
    <property type="protein sequence ID" value="MFD1570233.1"/>
    <property type="molecule type" value="Genomic_DNA"/>
</dbReference>
<reference evidence="2 3" key="1">
    <citation type="journal article" date="2019" name="Int. J. Syst. Evol. Microbiol.">
        <title>The Global Catalogue of Microorganisms (GCM) 10K type strain sequencing project: providing services to taxonomists for standard genome sequencing and annotation.</title>
        <authorList>
            <consortium name="The Broad Institute Genomics Platform"/>
            <consortium name="The Broad Institute Genome Sequencing Center for Infectious Disease"/>
            <person name="Wu L."/>
            <person name="Ma J."/>
        </authorList>
    </citation>
    <scope>NUCLEOTIDE SEQUENCE [LARGE SCALE GENOMIC DNA]</scope>
    <source>
        <strain evidence="2 3">CGMCC 1.12689</strain>
    </source>
</reference>
<proteinExistence type="predicted"/>
<dbReference type="Proteomes" id="UP001597185">
    <property type="component" value="Unassembled WGS sequence"/>
</dbReference>
<organism evidence="2 3">
    <name type="scientific">Halorubrum laminariae</name>
    <dbReference type="NCBI Taxonomy" id="1433523"/>
    <lineage>
        <taxon>Archaea</taxon>
        <taxon>Methanobacteriati</taxon>
        <taxon>Methanobacteriota</taxon>
        <taxon>Stenosarchaea group</taxon>
        <taxon>Halobacteria</taxon>
        <taxon>Halobacteriales</taxon>
        <taxon>Haloferacaceae</taxon>
        <taxon>Halorubrum</taxon>
    </lineage>
</organism>